<dbReference type="PANTHER" id="PTHR11406:SF23">
    <property type="entry name" value="PHOSPHOGLYCERATE KINASE 1, CHLOROPLASTIC-RELATED"/>
    <property type="match status" value="1"/>
</dbReference>
<dbReference type="Gene3D" id="3.40.50.1260">
    <property type="entry name" value="Phosphoglycerate kinase, N-terminal domain"/>
    <property type="match status" value="2"/>
</dbReference>
<dbReference type="RefSeq" id="WP_284294451.1">
    <property type="nucleotide sequence ID" value="NZ_BSUK01000001.1"/>
</dbReference>
<comment type="pathway">
    <text evidence="2 10">Carbohydrate degradation; glycolysis; pyruvate from D-glyceraldehyde 3-phosphate: step 2/5.</text>
</comment>
<dbReference type="PROSITE" id="PS00111">
    <property type="entry name" value="PGLYCERATE_KINASE"/>
    <property type="match status" value="1"/>
</dbReference>
<feature type="binding site" evidence="10">
    <location>
        <position position="119"/>
    </location>
    <ligand>
        <name>substrate</name>
    </ligand>
</feature>
<comment type="subunit">
    <text evidence="10">Monomer.</text>
</comment>
<dbReference type="EMBL" id="BSUK01000001">
    <property type="protein sequence ID" value="GMA26060.1"/>
    <property type="molecule type" value="Genomic_DNA"/>
</dbReference>
<comment type="caution">
    <text evidence="12">The sequence shown here is derived from an EMBL/GenBank/DDBJ whole genome shotgun (WGS) entry which is preliminary data.</text>
</comment>
<evidence type="ECO:0000256" key="6">
    <source>
        <dbReference type="ARBA" id="ARBA00022741"/>
    </source>
</evidence>
<dbReference type="GO" id="GO:0016301">
    <property type="term" value="F:kinase activity"/>
    <property type="evidence" value="ECO:0007669"/>
    <property type="project" value="UniProtKB-KW"/>
</dbReference>
<accession>A0ABQ6I6B6</accession>
<evidence type="ECO:0000256" key="3">
    <source>
        <dbReference type="ARBA" id="ARBA00013061"/>
    </source>
</evidence>
<feature type="binding site" evidence="10">
    <location>
        <position position="37"/>
    </location>
    <ligand>
        <name>substrate</name>
    </ligand>
</feature>
<feature type="binding site" evidence="10">
    <location>
        <position position="297"/>
    </location>
    <ligand>
        <name>ATP</name>
        <dbReference type="ChEBI" id="CHEBI:30616"/>
    </ligand>
</feature>
<dbReference type="InterPro" id="IPR015824">
    <property type="entry name" value="Phosphoglycerate_kinase_N"/>
</dbReference>
<reference evidence="13" key="1">
    <citation type="journal article" date="2019" name="Int. J. Syst. Evol. Microbiol.">
        <title>The Global Catalogue of Microorganisms (GCM) 10K type strain sequencing project: providing services to taxonomists for standard genome sequencing and annotation.</title>
        <authorList>
            <consortium name="The Broad Institute Genomics Platform"/>
            <consortium name="The Broad Institute Genome Sequencing Center for Infectious Disease"/>
            <person name="Wu L."/>
            <person name="Ma J."/>
        </authorList>
    </citation>
    <scope>NUCLEOTIDE SEQUENCE [LARGE SCALE GENOMIC DNA]</scope>
    <source>
        <strain evidence="13">NBRC 106348</strain>
    </source>
</reference>
<dbReference type="PRINTS" id="PR00477">
    <property type="entry name" value="PHGLYCKINASE"/>
</dbReference>
<feature type="binding site" evidence="10">
    <location>
        <position position="328"/>
    </location>
    <ligand>
        <name>ATP</name>
        <dbReference type="ChEBI" id="CHEBI:30616"/>
    </ligand>
</feature>
<evidence type="ECO:0000313" key="13">
    <source>
        <dbReference type="Proteomes" id="UP001157091"/>
    </source>
</evidence>
<evidence type="ECO:0000256" key="8">
    <source>
        <dbReference type="ARBA" id="ARBA00022840"/>
    </source>
</evidence>
<dbReference type="EC" id="2.7.2.3" evidence="3 10"/>
<comment type="subcellular location">
    <subcellularLocation>
        <location evidence="10">Cytoplasm</location>
    </subcellularLocation>
</comment>
<feature type="binding site" evidence="10">
    <location>
        <begin position="22"/>
        <end position="24"/>
    </location>
    <ligand>
        <name>substrate</name>
    </ligand>
</feature>
<keyword evidence="5 10" id="KW-0808">Transferase</keyword>
<keyword evidence="10" id="KW-0963">Cytoplasm</keyword>
<gene>
    <name evidence="10 12" type="primary">pgk</name>
    <name evidence="12" type="ORF">GCM10025864_38190</name>
</gene>
<feature type="binding site" evidence="10">
    <location>
        <begin position="60"/>
        <end position="63"/>
    </location>
    <ligand>
        <name>substrate</name>
    </ligand>
</feature>
<evidence type="ECO:0000256" key="7">
    <source>
        <dbReference type="ARBA" id="ARBA00022777"/>
    </source>
</evidence>
<evidence type="ECO:0000256" key="2">
    <source>
        <dbReference type="ARBA" id="ARBA00004838"/>
    </source>
</evidence>
<dbReference type="InterPro" id="IPR015911">
    <property type="entry name" value="Phosphoglycerate_kinase_CS"/>
</dbReference>
<feature type="binding site" evidence="10">
    <location>
        <begin position="357"/>
        <end position="360"/>
    </location>
    <ligand>
        <name>ATP</name>
        <dbReference type="ChEBI" id="CHEBI:30616"/>
    </ligand>
</feature>
<keyword evidence="8 10" id="KW-0067">ATP-binding</keyword>
<dbReference type="Proteomes" id="UP001157091">
    <property type="component" value="Unassembled WGS sequence"/>
</dbReference>
<dbReference type="PIRSF" id="PIRSF000724">
    <property type="entry name" value="Pgk"/>
    <property type="match status" value="1"/>
</dbReference>
<keyword evidence="13" id="KW-1185">Reference proteome</keyword>
<dbReference type="InterPro" id="IPR036043">
    <property type="entry name" value="Phosphoglycerate_kinase_sf"/>
</dbReference>
<dbReference type="CDD" id="cd00318">
    <property type="entry name" value="Phosphoglycerate_kinase"/>
    <property type="match status" value="1"/>
</dbReference>
<dbReference type="InterPro" id="IPR001576">
    <property type="entry name" value="Phosphoglycerate_kinase"/>
</dbReference>
<protein>
    <recommendedName>
        <fullName evidence="4 10">Phosphoglycerate kinase</fullName>
        <ecNumber evidence="3 10">2.7.2.3</ecNumber>
    </recommendedName>
</protein>
<keyword evidence="6 10" id="KW-0547">Nucleotide-binding</keyword>
<evidence type="ECO:0000313" key="12">
    <source>
        <dbReference type="EMBL" id="GMA26060.1"/>
    </source>
</evidence>
<comment type="catalytic activity">
    <reaction evidence="1 10 11">
        <text>(2R)-3-phosphoglycerate + ATP = (2R)-3-phospho-glyceroyl phosphate + ADP</text>
        <dbReference type="Rhea" id="RHEA:14801"/>
        <dbReference type="ChEBI" id="CHEBI:30616"/>
        <dbReference type="ChEBI" id="CHEBI:57604"/>
        <dbReference type="ChEBI" id="CHEBI:58272"/>
        <dbReference type="ChEBI" id="CHEBI:456216"/>
        <dbReference type="EC" id="2.7.2.3"/>
    </reaction>
</comment>
<evidence type="ECO:0000256" key="11">
    <source>
        <dbReference type="RuleBase" id="RU000532"/>
    </source>
</evidence>
<evidence type="ECO:0000256" key="4">
    <source>
        <dbReference type="ARBA" id="ARBA00016471"/>
    </source>
</evidence>
<keyword evidence="9 10" id="KW-0324">Glycolysis</keyword>
<evidence type="ECO:0000256" key="10">
    <source>
        <dbReference type="HAMAP-Rule" id="MF_00145"/>
    </source>
</evidence>
<keyword evidence="7 10" id="KW-0418">Kinase</keyword>
<dbReference type="HAMAP" id="MF_00145">
    <property type="entry name" value="Phosphoglyc_kinase"/>
    <property type="match status" value="1"/>
</dbReference>
<proteinExistence type="inferred from homology"/>
<evidence type="ECO:0000256" key="5">
    <source>
        <dbReference type="ARBA" id="ARBA00022679"/>
    </source>
</evidence>
<comment type="similarity">
    <text evidence="10 11">Belongs to the phosphoglycerate kinase family.</text>
</comment>
<feature type="binding site" evidence="10">
    <location>
        <position position="156"/>
    </location>
    <ligand>
        <name>substrate</name>
    </ligand>
</feature>
<evidence type="ECO:0000256" key="1">
    <source>
        <dbReference type="ARBA" id="ARBA00000642"/>
    </source>
</evidence>
<sequence>MAVKTIADLGDLRGKRVLVRSDFNVPLDGETITDDGRIRASLPTLSRLVGAGARVVVTAHLGRPKGAPDPQYSLAPVAKRLGELLGQDVALASDVVGPSAQETVAALGDGQVALLENVRFDARETSKVDAEREELAGELAALADVFVSDGFGVVHRKQASVYDVAKLLPAAAGELVLKEVQALSKATESPERPYVVVLGGSKVSDKLGVIANLLTKADRLVIGGGMLFTFLAAQGHSVGSSLLEEDQIETVKGYLATAAERGVEIVLPTDIEAADSFSADAPHRTVPADAIPDGTMGLDIGPESAALFASKVADGKTVVWNGPMGVFEFPEFAAGTRAVAQALVDATANGGFTIVGGGDSAAAVRLLGFDEDGFSHISTGGGASLEFLEGKELPGLAVLGA</sequence>
<organism evidence="12 13">
    <name type="scientific">Luteimicrobium album</name>
    <dbReference type="NCBI Taxonomy" id="1054550"/>
    <lineage>
        <taxon>Bacteria</taxon>
        <taxon>Bacillati</taxon>
        <taxon>Actinomycetota</taxon>
        <taxon>Actinomycetes</taxon>
        <taxon>Micrococcales</taxon>
        <taxon>Luteimicrobium</taxon>
    </lineage>
</organism>
<dbReference type="PANTHER" id="PTHR11406">
    <property type="entry name" value="PHOSPHOGLYCERATE KINASE"/>
    <property type="match status" value="1"/>
</dbReference>
<evidence type="ECO:0000256" key="9">
    <source>
        <dbReference type="ARBA" id="ARBA00023152"/>
    </source>
</evidence>
<name>A0ABQ6I6B6_9MICO</name>
<dbReference type="Pfam" id="PF00162">
    <property type="entry name" value="PGK"/>
    <property type="match status" value="1"/>
</dbReference>
<feature type="binding site" evidence="10">
    <location>
        <position position="206"/>
    </location>
    <ligand>
        <name>ATP</name>
        <dbReference type="ChEBI" id="CHEBI:30616"/>
    </ligand>
</feature>
<dbReference type="SUPFAM" id="SSF53748">
    <property type="entry name" value="Phosphoglycerate kinase"/>
    <property type="match status" value="1"/>
</dbReference>